<evidence type="ECO:0000313" key="1">
    <source>
        <dbReference type="EMBL" id="QTA87245.1"/>
    </source>
</evidence>
<name>A0A975BKS3_9BACT</name>
<reference evidence="1" key="1">
    <citation type="journal article" date="2021" name="Microb. Physiol.">
        <title>Proteogenomic Insights into the Physiology of Marine, Sulfate-Reducing, Filamentous Desulfonema limicola and Desulfonema magnum.</title>
        <authorList>
            <person name="Schnaars V."/>
            <person name="Wohlbrand L."/>
            <person name="Scheve S."/>
            <person name="Hinrichs C."/>
            <person name="Reinhardt R."/>
            <person name="Rabus R."/>
        </authorList>
    </citation>
    <scope>NUCLEOTIDE SEQUENCE</scope>
    <source>
        <strain evidence="1">4be13</strain>
    </source>
</reference>
<proteinExistence type="predicted"/>
<dbReference type="KEGG" id="dmm:dnm_032750"/>
<sequence>MTITRLCLPESCVQDKNCRGKETRVFSQKRAALPCRKKPGFFFCPVHRAES</sequence>
<dbReference type="EMBL" id="CP061800">
    <property type="protein sequence ID" value="QTA87245.1"/>
    <property type="molecule type" value="Genomic_DNA"/>
</dbReference>
<organism evidence="1 2">
    <name type="scientific">Desulfonema magnum</name>
    <dbReference type="NCBI Taxonomy" id="45655"/>
    <lineage>
        <taxon>Bacteria</taxon>
        <taxon>Pseudomonadati</taxon>
        <taxon>Thermodesulfobacteriota</taxon>
        <taxon>Desulfobacteria</taxon>
        <taxon>Desulfobacterales</taxon>
        <taxon>Desulfococcaceae</taxon>
        <taxon>Desulfonema</taxon>
    </lineage>
</organism>
<protein>
    <submittedName>
        <fullName evidence="1">Uncharacterized protein</fullName>
    </submittedName>
</protein>
<dbReference type="Proteomes" id="UP000663722">
    <property type="component" value="Chromosome"/>
</dbReference>
<keyword evidence="2" id="KW-1185">Reference proteome</keyword>
<accession>A0A975BKS3</accession>
<gene>
    <name evidence="1" type="ORF">dnm_032750</name>
</gene>
<evidence type="ECO:0000313" key="2">
    <source>
        <dbReference type="Proteomes" id="UP000663722"/>
    </source>
</evidence>
<dbReference type="AlphaFoldDB" id="A0A975BKS3"/>